<name>A0A1I9YIV8_9BURK</name>
<dbReference type="GO" id="GO:0004479">
    <property type="term" value="F:methionyl-tRNA formyltransferase activity"/>
    <property type="evidence" value="ECO:0007669"/>
    <property type="project" value="TreeGrafter"/>
</dbReference>
<keyword evidence="3" id="KW-1185">Reference proteome</keyword>
<protein>
    <submittedName>
        <fullName evidence="2">Formyl transferase</fullName>
    </submittedName>
</protein>
<dbReference type="KEGG" id="pspw:BJG93_13150"/>
<reference evidence="2" key="1">
    <citation type="submission" date="2016-09" db="EMBL/GenBank/DDBJ databases">
        <title>The Complete Genome of Burkholderia sprentiae wsm5005.</title>
        <authorList>
            <person name="De Meyer S."/>
            <person name="Wang P."/>
            <person name="Terpolilli J."/>
        </authorList>
    </citation>
    <scope>NUCLEOTIDE SEQUENCE [LARGE SCALE GENOMIC DNA]</scope>
    <source>
        <strain evidence="2">WSM5005</strain>
    </source>
</reference>
<dbReference type="SUPFAM" id="SSF53328">
    <property type="entry name" value="Formyltransferase"/>
    <property type="match status" value="1"/>
</dbReference>
<gene>
    <name evidence="2" type="ORF">BJG93_13150</name>
</gene>
<dbReference type="STRING" id="754502.BJG93_13150"/>
<dbReference type="PANTHER" id="PTHR11138">
    <property type="entry name" value="METHIONYL-TRNA FORMYLTRANSFERASE"/>
    <property type="match status" value="1"/>
</dbReference>
<dbReference type="AlphaFoldDB" id="A0A1I9YIV8"/>
<dbReference type="InterPro" id="IPR036477">
    <property type="entry name" value="Formyl_transf_N_sf"/>
</dbReference>
<accession>A0A1I9YIV8</accession>
<evidence type="ECO:0000313" key="2">
    <source>
        <dbReference type="EMBL" id="APA86241.1"/>
    </source>
</evidence>
<dbReference type="EMBL" id="CP017561">
    <property type="protein sequence ID" value="APA86241.1"/>
    <property type="molecule type" value="Genomic_DNA"/>
</dbReference>
<dbReference type="Proteomes" id="UP000179860">
    <property type="component" value="Chromosome 1"/>
</dbReference>
<proteinExistence type="predicted"/>
<dbReference type="InterPro" id="IPR002376">
    <property type="entry name" value="Formyl_transf_N"/>
</dbReference>
<sequence length="199" mass="22742">MRILFLTNNAISDPLITWLREREDVIVVDHKLVPDDLVKHGPDLIVSYSYRHILKPAVLDTLPGRFVNLHISMLPFNRGADPNAWSYLDDTPPGVTIHEIDEGIDTGPILLQQQVAIDEASETLASSYRRLHEAIQTLFRDHWEDLRTRSIISQPQREAGTFHASADFARLRDQLLGTEGWDVPLLTLRERHRRLIASS</sequence>
<feature type="domain" description="Formyl transferase N-terminal" evidence="1">
    <location>
        <begin position="35"/>
        <end position="135"/>
    </location>
</feature>
<reference evidence="2" key="2">
    <citation type="submission" date="2021-06" db="EMBL/GenBank/DDBJ databases">
        <authorList>
            <person name="Rogers T.H."/>
            <person name="Ramsay J.P."/>
            <person name="Wang P."/>
            <person name="Terpolilli J."/>
        </authorList>
    </citation>
    <scope>NUCLEOTIDE SEQUENCE</scope>
    <source>
        <strain evidence="2">WSM5005</strain>
    </source>
</reference>
<dbReference type="Gene3D" id="3.40.50.170">
    <property type="entry name" value="Formyl transferase, N-terminal domain"/>
    <property type="match status" value="1"/>
</dbReference>
<keyword evidence="2" id="KW-0808">Transferase</keyword>
<dbReference type="Pfam" id="PF00551">
    <property type="entry name" value="Formyl_trans_N"/>
    <property type="match status" value="1"/>
</dbReference>
<dbReference type="PANTHER" id="PTHR11138:SF5">
    <property type="entry name" value="METHIONYL-TRNA FORMYLTRANSFERASE, MITOCHONDRIAL"/>
    <property type="match status" value="1"/>
</dbReference>
<dbReference type="GO" id="GO:0005829">
    <property type="term" value="C:cytosol"/>
    <property type="evidence" value="ECO:0007669"/>
    <property type="project" value="TreeGrafter"/>
</dbReference>
<evidence type="ECO:0000259" key="1">
    <source>
        <dbReference type="Pfam" id="PF00551"/>
    </source>
</evidence>
<evidence type="ECO:0000313" key="3">
    <source>
        <dbReference type="Proteomes" id="UP000179860"/>
    </source>
</evidence>
<dbReference type="OrthoDB" id="9802815at2"/>
<dbReference type="RefSeq" id="WP_027199236.1">
    <property type="nucleotide sequence ID" value="NZ_CP017561.2"/>
</dbReference>
<organism evidence="2 3">
    <name type="scientific">Paraburkholderia sprentiae WSM5005</name>
    <dbReference type="NCBI Taxonomy" id="754502"/>
    <lineage>
        <taxon>Bacteria</taxon>
        <taxon>Pseudomonadati</taxon>
        <taxon>Pseudomonadota</taxon>
        <taxon>Betaproteobacteria</taxon>
        <taxon>Burkholderiales</taxon>
        <taxon>Burkholderiaceae</taxon>
        <taxon>Paraburkholderia</taxon>
    </lineage>
</organism>